<feature type="transmembrane region" description="Helical" evidence="1">
    <location>
        <begin position="62"/>
        <end position="81"/>
    </location>
</feature>
<evidence type="ECO:0000256" key="1">
    <source>
        <dbReference type="SAM" id="Phobius"/>
    </source>
</evidence>
<name>A0A3A9KMJ4_9BACI</name>
<feature type="transmembrane region" description="Helical" evidence="1">
    <location>
        <begin position="142"/>
        <end position="158"/>
    </location>
</feature>
<feature type="transmembrane region" description="Helical" evidence="1">
    <location>
        <begin position="7"/>
        <end position="27"/>
    </location>
</feature>
<feature type="transmembrane region" description="Helical" evidence="1">
    <location>
        <begin position="33"/>
        <end position="50"/>
    </location>
</feature>
<sequence length="161" mass="18706">MKSKQALPGLILVIIGIYYLSQQFAFSLPYTEIVLKWPSILFLIGMILSWQGFSNKDDNKMFSGIVLLGLGTLFHGIHTFGYWNYNWPYFTLIISFAFFMKYFVNKRDGITPAIILLLISASALFLPQLMARYQNLMTGYESYWPVILIIIGIYLLFFKKR</sequence>
<reference evidence="2 3" key="1">
    <citation type="submission" date="2017-10" db="EMBL/GenBank/DDBJ databases">
        <title>Bacillus sp. nov., a halophilic bacterium isolated from a Keqin Lake.</title>
        <authorList>
            <person name="Wang H."/>
        </authorList>
    </citation>
    <scope>NUCLEOTIDE SEQUENCE [LARGE SCALE GENOMIC DNA]</scope>
    <source>
        <strain evidence="2 3">KCTC 13187</strain>
    </source>
</reference>
<evidence type="ECO:0000313" key="2">
    <source>
        <dbReference type="EMBL" id="RKL65956.1"/>
    </source>
</evidence>
<proteinExistence type="predicted"/>
<feature type="transmembrane region" description="Helical" evidence="1">
    <location>
        <begin position="87"/>
        <end position="104"/>
    </location>
</feature>
<evidence type="ECO:0008006" key="4">
    <source>
        <dbReference type="Google" id="ProtNLM"/>
    </source>
</evidence>
<keyword evidence="1" id="KW-0812">Transmembrane</keyword>
<organism evidence="2 3">
    <name type="scientific">Salipaludibacillus neizhouensis</name>
    <dbReference type="NCBI Taxonomy" id="885475"/>
    <lineage>
        <taxon>Bacteria</taxon>
        <taxon>Bacillati</taxon>
        <taxon>Bacillota</taxon>
        <taxon>Bacilli</taxon>
        <taxon>Bacillales</taxon>
        <taxon>Bacillaceae</taxon>
    </lineage>
</organism>
<dbReference type="RefSeq" id="WP_110934968.1">
    <property type="nucleotide sequence ID" value="NZ_KZ614146.1"/>
</dbReference>
<dbReference type="OrthoDB" id="2989824at2"/>
<gene>
    <name evidence="2" type="ORF">CR203_17950</name>
</gene>
<evidence type="ECO:0000313" key="3">
    <source>
        <dbReference type="Proteomes" id="UP000281498"/>
    </source>
</evidence>
<comment type="caution">
    <text evidence="2">The sequence shown here is derived from an EMBL/GenBank/DDBJ whole genome shotgun (WGS) entry which is preliminary data.</text>
</comment>
<protein>
    <recommendedName>
        <fullName evidence="4">DUF5668 domain-containing protein</fullName>
    </recommendedName>
</protein>
<dbReference type="EMBL" id="PDOE01000010">
    <property type="protein sequence ID" value="RKL65956.1"/>
    <property type="molecule type" value="Genomic_DNA"/>
</dbReference>
<keyword evidence="1" id="KW-1133">Transmembrane helix</keyword>
<feature type="transmembrane region" description="Helical" evidence="1">
    <location>
        <begin position="111"/>
        <end position="130"/>
    </location>
</feature>
<dbReference type="Proteomes" id="UP000281498">
    <property type="component" value="Unassembled WGS sequence"/>
</dbReference>
<keyword evidence="3" id="KW-1185">Reference proteome</keyword>
<keyword evidence="1" id="KW-0472">Membrane</keyword>
<dbReference type="AlphaFoldDB" id="A0A3A9KMJ4"/>
<accession>A0A3A9KMJ4</accession>